<protein>
    <submittedName>
        <fullName evidence="8">Cobalamin (Vitamin B12) biosynthesis CbiM protein</fullName>
    </submittedName>
</protein>
<dbReference type="Gene3D" id="1.10.1760.20">
    <property type="match status" value="1"/>
</dbReference>
<accession>C8X0V1</accession>
<dbReference type="NCBIfam" id="NF004905">
    <property type="entry name" value="PRK06265.1-5"/>
    <property type="match status" value="1"/>
</dbReference>
<gene>
    <name evidence="8" type="ordered locus">Dret_0756</name>
</gene>
<evidence type="ECO:0000256" key="6">
    <source>
        <dbReference type="ARBA" id="ARBA00023136"/>
    </source>
</evidence>
<evidence type="ECO:0000256" key="2">
    <source>
        <dbReference type="ARBA" id="ARBA00022448"/>
    </source>
</evidence>
<dbReference type="KEGG" id="drt:Dret_0756"/>
<dbReference type="EMBL" id="CP001734">
    <property type="protein sequence ID" value="ACV68048.1"/>
    <property type="molecule type" value="Genomic_DNA"/>
</dbReference>
<feature type="transmembrane region" description="Helical" evidence="7">
    <location>
        <begin position="130"/>
        <end position="153"/>
    </location>
</feature>
<name>C8X0V1_DESRD</name>
<dbReference type="GO" id="GO:0005886">
    <property type="term" value="C:plasma membrane"/>
    <property type="evidence" value="ECO:0007669"/>
    <property type="project" value="UniProtKB-SubCell"/>
</dbReference>
<dbReference type="Proteomes" id="UP000001052">
    <property type="component" value="Chromosome"/>
</dbReference>
<dbReference type="Pfam" id="PF01891">
    <property type="entry name" value="CbiM"/>
    <property type="match status" value="1"/>
</dbReference>
<dbReference type="PANTHER" id="PTHR34229:SF1">
    <property type="entry name" value="METAL TRANSPORT PROTEIN HI_1621-RELATED"/>
    <property type="match status" value="1"/>
</dbReference>
<keyword evidence="6 7" id="KW-0472">Membrane</keyword>
<proteinExistence type="predicted"/>
<dbReference type="OrthoDB" id="9792317at2"/>
<sequence length="204" mass="20126">MHIAEGVLSAPVLLVGAVAAAGLTGVGVKKTDQDRIPVVAVMAAAFFIASLVHIPLGPASVHLILNGLMGALLGWACVPALLVGLGLQAVLFQFGGLTVLGVNTVIMAAPALGLGLVLRPVIQGRGVVAVAASFCVGMGGVIGAGCVAALALYASGEEFLSAAQLLVAAHLPVALLEGGVTAIVVGSLKRIRPEIFAATSESGV</sequence>
<keyword evidence="5 7" id="KW-1133">Transmembrane helix</keyword>
<feature type="transmembrane region" description="Helical" evidence="7">
    <location>
        <begin position="68"/>
        <end position="91"/>
    </location>
</feature>
<evidence type="ECO:0000256" key="4">
    <source>
        <dbReference type="ARBA" id="ARBA00022692"/>
    </source>
</evidence>
<dbReference type="HOGENOM" id="CLU_052508_1_0_7"/>
<dbReference type="PANTHER" id="PTHR34229">
    <property type="entry name" value="METAL TRANSPORT PROTEIN HI_1621-RELATED"/>
    <property type="match status" value="1"/>
</dbReference>
<evidence type="ECO:0000313" key="9">
    <source>
        <dbReference type="Proteomes" id="UP000001052"/>
    </source>
</evidence>
<dbReference type="eggNOG" id="COG0310">
    <property type="taxonomic scope" value="Bacteria"/>
</dbReference>
<feature type="transmembrane region" description="Helical" evidence="7">
    <location>
        <begin position="165"/>
        <end position="185"/>
    </location>
</feature>
<keyword evidence="4 7" id="KW-0812">Transmembrane</keyword>
<keyword evidence="9" id="KW-1185">Reference proteome</keyword>
<reference evidence="8 9" key="2">
    <citation type="journal article" date="2010" name="Stand. Genomic Sci.">
        <title>Complete genome sequence of Desulfohalobium retbaense type strain (HR(100)).</title>
        <authorList>
            <person name="Spring S."/>
            <person name="Nolan M."/>
            <person name="Lapidus A."/>
            <person name="Glavina Del Rio T."/>
            <person name="Copeland A."/>
            <person name="Tice H."/>
            <person name="Cheng J.F."/>
            <person name="Lucas S."/>
            <person name="Land M."/>
            <person name="Chen F."/>
            <person name="Bruce D."/>
            <person name="Goodwin L."/>
            <person name="Pitluck S."/>
            <person name="Ivanova N."/>
            <person name="Mavromatis K."/>
            <person name="Mikhailova N."/>
            <person name="Pati A."/>
            <person name="Chen A."/>
            <person name="Palaniappan K."/>
            <person name="Hauser L."/>
            <person name="Chang Y.J."/>
            <person name="Jeffries C.D."/>
            <person name="Munk C."/>
            <person name="Kiss H."/>
            <person name="Chain P."/>
            <person name="Han C."/>
            <person name="Brettin T."/>
            <person name="Detter J.C."/>
            <person name="Schuler E."/>
            <person name="Goker M."/>
            <person name="Rohde M."/>
            <person name="Bristow J."/>
            <person name="Eisen J.A."/>
            <person name="Markowitz V."/>
            <person name="Hugenholtz P."/>
            <person name="Kyrpides N.C."/>
            <person name="Klenk H.P."/>
        </authorList>
    </citation>
    <scope>NUCLEOTIDE SEQUENCE [LARGE SCALE GENOMIC DNA]</scope>
    <source>
        <strain evidence="8 9">DSM 5692</strain>
    </source>
</reference>
<keyword evidence="2" id="KW-0813">Transport</keyword>
<evidence type="ECO:0000256" key="5">
    <source>
        <dbReference type="ARBA" id="ARBA00022989"/>
    </source>
</evidence>
<dbReference type="RefSeq" id="WP_015751206.1">
    <property type="nucleotide sequence ID" value="NC_013223.1"/>
</dbReference>
<keyword evidence="3" id="KW-1003">Cell membrane</keyword>
<comment type="subcellular location">
    <subcellularLocation>
        <location evidence="1">Cell membrane</location>
        <topology evidence="1">Multi-pass membrane protein</topology>
    </subcellularLocation>
</comment>
<evidence type="ECO:0000256" key="7">
    <source>
        <dbReference type="SAM" id="Phobius"/>
    </source>
</evidence>
<evidence type="ECO:0000256" key="1">
    <source>
        <dbReference type="ARBA" id="ARBA00004651"/>
    </source>
</evidence>
<reference evidence="9" key="1">
    <citation type="submission" date="2009-09" db="EMBL/GenBank/DDBJ databases">
        <title>The complete chromosome of Desulfohalobium retbaense DSM 5692.</title>
        <authorList>
            <consortium name="US DOE Joint Genome Institute (JGI-PGF)"/>
            <person name="Lucas S."/>
            <person name="Copeland A."/>
            <person name="Lapidus A."/>
            <person name="Glavina del Rio T."/>
            <person name="Dalin E."/>
            <person name="Tice H."/>
            <person name="Bruce D."/>
            <person name="Goodwin L."/>
            <person name="Pitluck S."/>
            <person name="Kyrpides N."/>
            <person name="Mavromatis K."/>
            <person name="Ivanova N."/>
            <person name="Mikhailova N."/>
            <person name="Munk A.C."/>
            <person name="Brettin T."/>
            <person name="Detter J.C."/>
            <person name="Han C."/>
            <person name="Tapia R."/>
            <person name="Larimer F."/>
            <person name="Land M."/>
            <person name="Hauser L."/>
            <person name="Markowitz V."/>
            <person name="Cheng J.-F."/>
            <person name="Hugenholtz P."/>
            <person name="Woyke T."/>
            <person name="Wu D."/>
            <person name="Spring S."/>
            <person name="Klenk H.-P."/>
            <person name="Eisen J.A."/>
        </authorList>
    </citation>
    <scope>NUCLEOTIDE SEQUENCE [LARGE SCALE GENOMIC DNA]</scope>
    <source>
        <strain evidence="9">DSM 5692</strain>
    </source>
</reference>
<evidence type="ECO:0000256" key="3">
    <source>
        <dbReference type="ARBA" id="ARBA00022475"/>
    </source>
</evidence>
<dbReference type="GO" id="GO:0000041">
    <property type="term" value="P:transition metal ion transport"/>
    <property type="evidence" value="ECO:0007669"/>
    <property type="project" value="InterPro"/>
</dbReference>
<dbReference type="STRING" id="485915.Dret_0756"/>
<evidence type="ECO:0000313" key="8">
    <source>
        <dbReference type="EMBL" id="ACV68048.1"/>
    </source>
</evidence>
<dbReference type="AlphaFoldDB" id="C8X0V1"/>
<dbReference type="InterPro" id="IPR002751">
    <property type="entry name" value="CbiM/NikMN"/>
</dbReference>
<organism evidence="8 9">
    <name type="scientific">Desulfohalobium retbaense (strain ATCC 49708 / DSM 5692 / JCM 16813 / HR100)</name>
    <dbReference type="NCBI Taxonomy" id="485915"/>
    <lineage>
        <taxon>Bacteria</taxon>
        <taxon>Pseudomonadati</taxon>
        <taxon>Thermodesulfobacteriota</taxon>
        <taxon>Desulfovibrionia</taxon>
        <taxon>Desulfovibrionales</taxon>
        <taxon>Desulfohalobiaceae</taxon>
        <taxon>Desulfohalobium</taxon>
    </lineage>
</organism>
<feature type="transmembrane region" description="Helical" evidence="7">
    <location>
        <begin position="36"/>
        <end position="56"/>
    </location>
</feature>
<feature type="transmembrane region" description="Helical" evidence="7">
    <location>
        <begin position="97"/>
        <end position="118"/>
    </location>
</feature>